<dbReference type="AlphaFoldDB" id="F0U7P9"/>
<dbReference type="OMA" id="VARCDEK"/>
<dbReference type="EMBL" id="DS990636">
    <property type="protein sequence ID" value="EGC41618.1"/>
    <property type="molecule type" value="Genomic_DNA"/>
</dbReference>
<dbReference type="OrthoDB" id="10542519at2759"/>
<name>F0U7P9_AJEC8</name>
<accession>F0U7P9</accession>
<organism evidence="2">
    <name type="scientific">Ajellomyces capsulatus (strain H88)</name>
    <name type="common">Darling's disease fungus</name>
    <name type="synonym">Histoplasma capsulatum</name>
    <dbReference type="NCBI Taxonomy" id="544711"/>
    <lineage>
        <taxon>Eukaryota</taxon>
        <taxon>Fungi</taxon>
        <taxon>Dikarya</taxon>
        <taxon>Ascomycota</taxon>
        <taxon>Pezizomycotina</taxon>
        <taxon>Eurotiomycetes</taxon>
        <taxon>Eurotiomycetidae</taxon>
        <taxon>Onygenales</taxon>
        <taxon>Ajellomycetaceae</taxon>
        <taxon>Histoplasma</taxon>
    </lineage>
</organism>
<dbReference type="HOGENOM" id="CLU_1427603_0_0_1"/>
<sequence>MANSLLANKLKVARCDEKFLSLVDSFASASSLLTLPIPQDSPHGTKHPTRLDCDHIKVNPKTNQSDARQPPQVAAVNIPWSLALPRTNSAHPLIPRGCFSLDPIYSTHFKTLDGVKTAHPAITTPRSQYMNNTFISLIFKLACGIYLVRIPGLISPASAVNGASVHCIDESMEANPVNPRADEAEDSYIM</sequence>
<evidence type="ECO:0000313" key="2">
    <source>
        <dbReference type="Proteomes" id="UP000008142"/>
    </source>
</evidence>
<dbReference type="Proteomes" id="UP000008142">
    <property type="component" value="Unassembled WGS sequence"/>
</dbReference>
<reference evidence="2" key="1">
    <citation type="submission" date="2008-07" db="EMBL/GenBank/DDBJ databases">
        <title>Annotation of Ajellomyces capsulatus strain H88.</title>
        <authorList>
            <person name="Champion M."/>
            <person name="Cuomo C."/>
            <person name="Ma L.-J."/>
            <person name="Henn M.R."/>
            <person name="Sil A."/>
            <person name="Goldman B."/>
            <person name="Young S.K."/>
            <person name="Kodira C.D."/>
            <person name="Zeng Q."/>
            <person name="Koehrsen M."/>
            <person name="Alvarado L."/>
            <person name="Berlin A."/>
            <person name="Borenstein D."/>
            <person name="Chen Z."/>
            <person name="Engels R."/>
            <person name="Freedman E."/>
            <person name="Gellesch M."/>
            <person name="Goldberg J."/>
            <person name="Griggs A."/>
            <person name="Gujja S."/>
            <person name="Heiman D."/>
            <person name="Hepburn T."/>
            <person name="Howarth C."/>
            <person name="Jen D."/>
            <person name="Larson L."/>
            <person name="Lewis B."/>
            <person name="Mehta T."/>
            <person name="Park D."/>
            <person name="Pearson M."/>
            <person name="Roberts A."/>
            <person name="Saif S."/>
            <person name="Shea T."/>
            <person name="Shenoy N."/>
            <person name="Sisk P."/>
            <person name="Stolte C."/>
            <person name="Sykes S."/>
            <person name="Walk T."/>
            <person name="White J."/>
            <person name="Yandava C."/>
            <person name="Klein B."/>
            <person name="McEwen J.G."/>
            <person name="Puccia R."/>
            <person name="Goldman G.H."/>
            <person name="Felipe M.S."/>
            <person name="Nino-Vega G."/>
            <person name="San-Blas G."/>
            <person name="Taylor J."/>
            <person name="Mendoza L."/>
            <person name="Galagan J."/>
            <person name="Nusbaum C."/>
            <person name="Birren B."/>
        </authorList>
    </citation>
    <scope>NUCLEOTIDE SEQUENCE [LARGE SCALE GENOMIC DNA]</scope>
    <source>
        <strain evidence="2">H88</strain>
    </source>
</reference>
<gene>
    <name evidence="1" type="ORF">HCEG_00980</name>
</gene>
<protein>
    <submittedName>
        <fullName evidence="1">Predicted protein</fullName>
    </submittedName>
</protein>
<proteinExistence type="predicted"/>
<evidence type="ECO:0000313" key="1">
    <source>
        <dbReference type="EMBL" id="EGC41618.1"/>
    </source>
</evidence>